<evidence type="ECO:0000313" key="4">
    <source>
        <dbReference type="Proteomes" id="UP000245207"/>
    </source>
</evidence>
<dbReference type="PANTHER" id="PTHR33470:SF40">
    <property type="entry name" value="PROTEIN SEED AND ROOT HAIR PROTECTIVE PROTEIN"/>
    <property type="match status" value="1"/>
</dbReference>
<evidence type="ECO:0000256" key="2">
    <source>
        <dbReference type="SAM" id="SignalP"/>
    </source>
</evidence>
<dbReference type="AlphaFoldDB" id="A0A2U1KBI3"/>
<keyword evidence="4" id="KW-1185">Reference proteome</keyword>
<feature type="chain" id="PRO_5015593969" evidence="2">
    <location>
        <begin position="25"/>
        <end position="192"/>
    </location>
</feature>
<evidence type="ECO:0000256" key="1">
    <source>
        <dbReference type="ARBA" id="ARBA00022729"/>
    </source>
</evidence>
<dbReference type="EMBL" id="PKPP01023755">
    <property type="protein sequence ID" value="PWA34118.1"/>
    <property type="molecule type" value="Genomic_DNA"/>
</dbReference>
<name>A0A2U1KBI3_ARTAN</name>
<dbReference type="Proteomes" id="UP000245207">
    <property type="component" value="Unassembled WGS sequence"/>
</dbReference>
<accession>A0A2U1KBI3</accession>
<keyword evidence="1 2" id="KW-0732">Signal</keyword>
<dbReference type="OrthoDB" id="1847243at2759"/>
<evidence type="ECO:0000313" key="3">
    <source>
        <dbReference type="EMBL" id="PWA34118.1"/>
    </source>
</evidence>
<feature type="signal peptide" evidence="2">
    <location>
        <begin position="1"/>
        <end position="24"/>
    </location>
</feature>
<proteinExistence type="predicted"/>
<gene>
    <name evidence="3" type="ORF">CTI12_AA618370</name>
</gene>
<organism evidence="3 4">
    <name type="scientific">Artemisia annua</name>
    <name type="common">Sweet wormwood</name>
    <dbReference type="NCBI Taxonomy" id="35608"/>
    <lineage>
        <taxon>Eukaryota</taxon>
        <taxon>Viridiplantae</taxon>
        <taxon>Streptophyta</taxon>
        <taxon>Embryophyta</taxon>
        <taxon>Tracheophyta</taxon>
        <taxon>Spermatophyta</taxon>
        <taxon>Magnoliopsida</taxon>
        <taxon>eudicotyledons</taxon>
        <taxon>Gunneridae</taxon>
        <taxon>Pentapetalae</taxon>
        <taxon>asterids</taxon>
        <taxon>campanulids</taxon>
        <taxon>Asterales</taxon>
        <taxon>Asteraceae</taxon>
        <taxon>Asteroideae</taxon>
        <taxon>Anthemideae</taxon>
        <taxon>Artemisiinae</taxon>
        <taxon>Artemisia</taxon>
    </lineage>
</organism>
<dbReference type="STRING" id="35608.A0A2U1KBI3"/>
<dbReference type="PANTHER" id="PTHR33470">
    <property type="entry name" value="OS01G0164075 PROTEIN"/>
    <property type="match status" value="1"/>
</dbReference>
<sequence>MKATTITFSGIFLLLSLAVWDVSASADGGYGLTPTKPAKPELPYKIKEKEVSKPIEIQGLIYCKSGSKVFPLKGATVRITCLARNHVGLQLAPFSVSSCPADDKGYFLAKLSPSPTKYLKHTKWELKECKAFLEKSPLDECKVPLDINGGVKGAHILSSSAHRLLKNANLYSLKPFFYTSDKPKLVSDNKGY</sequence>
<reference evidence="3 4" key="1">
    <citation type="journal article" date="2018" name="Mol. Plant">
        <title>The genome of Artemisia annua provides insight into the evolution of Asteraceae family and artemisinin biosynthesis.</title>
        <authorList>
            <person name="Shen Q."/>
            <person name="Zhang L."/>
            <person name="Liao Z."/>
            <person name="Wang S."/>
            <person name="Yan T."/>
            <person name="Shi P."/>
            <person name="Liu M."/>
            <person name="Fu X."/>
            <person name="Pan Q."/>
            <person name="Wang Y."/>
            <person name="Lv Z."/>
            <person name="Lu X."/>
            <person name="Zhang F."/>
            <person name="Jiang W."/>
            <person name="Ma Y."/>
            <person name="Chen M."/>
            <person name="Hao X."/>
            <person name="Li L."/>
            <person name="Tang Y."/>
            <person name="Lv G."/>
            <person name="Zhou Y."/>
            <person name="Sun X."/>
            <person name="Brodelius P.E."/>
            <person name="Rose J.K.C."/>
            <person name="Tang K."/>
        </authorList>
    </citation>
    <scope>NUCLEOTIDE SEQUENCE [LARGE SCALE GENOMIC DNA]</scope>
    <source>
        <strain evidence="4">cv. Huhao1</strain>
        <tissue evidence="3">Leaf</tissue>
    </source>
</reference>
<dbReference type="GO" id="GO:0071944">
    <property type="term" value="C:cell periphery"/>
    <property type="evidence" value="ECO:0007669"/>
    <property type="project" value="TreeGrafter"/>
</dbReference>
<comment type="caution">
    <text evidence="3">The sequence shown here is derived from an EMBL/GenBank/DDBJ whole genome shotgun (WGS) entry which is preliminary data.</text>
</comment>
<protein>
    <submittedName>
        <fullName evidence="3">Pollen Ole e 1 allergen/extensin</fullName>
    </submittedName>
</protein>
<dbReference type="Pfam" id="PF01190">
    <property type="entry name" value="Pollen_Ole_e_1"/>
    <property type="match status" value="1"/>
</dbReference>